<dbReference type="KEGG" id="nvr:FEJ81_22075"/>
<geneLocation type="plasmid" evidence="7">
    <name>pnve414</name>
</geneLocation>
<keyword evidence="2" id="KW-0285">Flavoprotein</keyword>
<dbReference type="SUPFAM" id="SSF51905">
    <property type="entry name" value="FAD/NAD(P)-binding domain"/>
    <property type="match status" value="1"/>
</dbReference>
<dbReference type="AlphaFoldDB" id="A0A4P8WND0"/>
<dbReference type="PRINTS" id="PR00368">
    <property type="entry name" value="FADPNR"/>
</dbReference>
<dbReference type="InterPro" id="IPR003953">
    <property type="entry name" value="FAD-dep_OxRdtase_2_FAD-bd"/>
</dbReference>
<evidence type="ECO:0000313" key="6">
    <source>
        <dbReference type="EMBL" id="QCS44964.1"/>
    </source>
</evidence>
<dbReference type="Pfam" id="PF00890">
    <property type="entry name" value="FAD_binding_2"/>
    <property type="match status" value="1"/>
</dbReference>
<dbReference type="PRINTS" id="PR00411">
    <property type="entry name" value="PNDRDTASEI"/>
</dbReference>
<dbReference type="OrthoDB" id="205890at2157"/>
<dbReference type="SUPFAM" id="SSF56425">
    <property type="entry name" value="Succinate dehydrogenase/fumarate reductase flavoprotein, catalytic domain"/>
    <property type="match status" value="1"/>
</dbReference>
<keyword evidence="6" id="KW-0614">Plasmid</keyword>
<dbReference type="InterPro" id="IPR027477">
    <property type="entry name" value="Succ_DH/fumarate_Rdtase_cat_sf"/>
</dbReference>
<evidence type="ECO:0000313" key="7">
    <source>
        <dbReference type="Proteomes" id="UP000302218"/>
    </source>
</evidence>
<dbReference type="GO" id="GO:0016491">
    <property type="term" value="F:oxidoreductase activity"/>
    <property type="evidence" value="ECO:0007669"/>
    <property type="project" value="UniProtKB-KW"/>
</dbReference>
<proteinExistence type="predicted"/>
<dbReference type="PANTHER" id="PTHR43400:SF7">
    <property type="entry name" value="FAD-DEPENDENT OXIDOREDUCTASE 2 FAD BINDING DOMAIN-CONTAINING PROTEIN"/>
    <property type="match status" value="1"/>
</dbReference>
<dbReference type="InterPro" id="IPR036188">
    <property type="entry name" value="FAD/NAD-bd_sf"/>
</dbReference>
<protein>
    <submittedName>
        <fullName evidence="6">FAD-dependent oxidoreductase</fullName>
    </submittedName>
</protein>
<evidence type="ECO:0000256" key="4">
    <source>
        <dbReference type="ARBA" id="ARBA00023002"/>
    </source>
</evidence>
<gene>
    <name evidence="6" type="ORF">FEJ81_22075</name>
</gene>
<keyword evidence="4" id="KW-0560">Oxidoreductase</keyword>
<dbReference type="RefSeq" id="WP_138247353.1">
    <property type="nucleotide sequence ID" value="NZ_CP040332.1"/>
</dbReference>
<dbReference type="Gene3D" id="3.90.700.10">
    <property type="entry name" value="Succinate dehydrogenase/fumarate reductase flavoprotein, catalytic domain"/>
    <property type="match status" value="1"/>
</dbReference>
<dbReference type="Proteomes" id="UP000302218">
    <property type="component" value="Plasmid pNVE414"/>
</dbReference>
<dbReference type="Gene3D" id="3.50.50.60">
    <property type="entry name" value="FAD/NAD(P)-binding domain"/>
    <property type="match status" value="1"/>
</dbReference>
<name>A0A4P8WND0_9EURY</name>
<dbReference type="PANTHER" id="PTHR43400">
    <property type="entry name" value="FUMARATE REDUCTASE"/>
    <property type="match status" value="1"/>
</dbReference>
<dbReference type="GeneID" id="40268021"/>
<sequence length="469" mass="50340">MSIRDTEADIVIAGAGMAGLVTAVRAQQCGADVIVLEKGTRAGGSMYLSGGEVWAYDSIEEVRADIPNGDPVLQELIVESIEDGHEWLEELGVELDPIPSDIPGSGKKIEPEAFTSRMVDIVEDNESEIRLGTPVSELRTRDGKIESVVAMGSDNEPLKIETEAVVLATGGFQGNERLVEQFITEHTENLWLRANPWSTGDGLEAAVDIGAKTTKGMSKFYGHNLPAPPASISASDFREAAQYYGPMALALGVDGNRFADETDSEIEEALPQDTIKDAGGRAYYILDQDVYDSPSLAGHAGEDVELAREMDGRVAECATLDELGETITDWGGNGRQTVETIRSYNEAIREDEAHLLDPPRSDNQYTIETPPFYAVEVQPAITFTTGGLDVDSDMRVLRQSNSAANFDAGYTPLETDEMYSNSIPGLFAAGVDVGNVSNRTYQSGLGQSLVTGIIAAENAAEYAAADTKP</sequence>
<evidence type="ECO:0000256" key="3">
    <source>
        <dbReference type="ARBA" id="ARBA00022827"/>
    </source>
</evidence>
<keyword evidence="3" id="KW-0274">FAD</keyword>
<evidence type="ECO:0000256" key="2">
    <source>
        <dbReference type="ARBA" id="ARBA00022630"/>
    </source>
</evidence>
<feature type="domain" description="FAD-dependent oxidoreductase 2 FAD-binding" evidence="5">
    <location>
        <begin position="9"/>
        <end position="444"/>
    </location>
</feature>
<dbReference type="EMBL" id="CP040332">
    <property type="protein sequence ID" value="QCS44964.1"/>
    <property type="molecule type" value="Genomic_DNA"/>
</dbReference>
<evidence type="ECO:0000259" key="5">
    <source>
        <dbReference type="Pfam" id="PF00890"/>
    </source>
</evidence>
<reference evidence="7" key="1">
    <citation type="submission" date="2019-05" db="EMBL/GenBank/DDBJ databases">
        <title>Genome sequence and methylation pattern of the halophilic Archaeon Natrinema versiforme BOL5-4.</title>
        <authorList>
            <person name="DasSarma P."/>
            <person name="Anton B.P."/>
            <person name="DasSarma S.L."/>
            <person name="Martinez F.L."/>
            <person name="Guzman D."/>
            <person name="Roberts R.J."/>
            <person name="DasSarma S."/>
        </authorList>
    </citation>
    <scope>NUCLEOTIDE SEQUENCE [LARGE SCALE GENOMIC DNA]</scope>
    <source>
        <strain evidence="7">BOL5-4</strain>
        <plasmid evidence="7">pnve414</plasmid>
    </source>
</reference>
<comment type="cofactor">
    <cofactor evidence="1">
        <name>FAD</name>
        <dbReference type="ChEBI" id="CHEBI:57692"/>
    </cofactor>
</comment>
<organism evidence="6 7">
    <name type="scientific">Natrinema versiforme</name>
    <dbReference type="NCBI Taxonomy" id="88724"/>
    <lineage>
        <taxon>Archaea</taxon>
        <taxon>Methanobacteriati</taxon>
        <taxon>Methanobacteriota</taxon>
        <taxon>Stenosarchaea group</taxon>
        <taxon>Halobacteria</taxon>
        <taxon>Halobacteriales</taxon>
        <taxon>Natrialbaceae</taxon>
        <taxon>Natrinema</taxon>
    </lineage>
</organism>
<evidence type="ECO:0000256" key="1">
    <source>
        <dbReference type="ARBA" id="ARBA00001974"/>
    </source>
</evidence>
<accession>A0A4P8WND0</accession>
<dbReference type="InterPro" id="IPR050315">
    <property type="entry name" value="FAD-oxidoreductase_2"/>
</dbReference>